<accession>A0ABP8NNN9</accession>
<dbReference type="EMBL" id="BAABFA010000024">
    <property type="protein sequence ID" value="GAA4470286.1"/>
    <property type="molecule type" value="Genomic_DNA"/>
</dbReference>
<keyword evidence="2" id="KW-1185">Reference proteome</keyword>
<reference evidence="2" key="1">
    <citation type="journal article" date="2019" name="Int. J. Syst. Evol. Microbiol.">
        <title>The Global Catalogue of Microorganisms (GCM) 10K type strain sequencing project: providing services to taxonomists for standard genome sequencing and annotation.</title>
        <authorList>
            <consortium name="The Broad Institute Genomics Platform"/>
            <consortium name="The Broad Institute Genome Sequencing Center for Infectious Disease"/>
            <person name="Wu L."/>
            <person name="Ma J."/>
        </authorList>
    </citation>
    <scope>NUCLEOTIDE SEQUENCE [LARGE SCALE GENOMIC DNA]</scope>
    <source>
        <strain evidence="2">JCM 32105</strain>
    </source>
</reference>
<name>A0ABP8NNN9_9BACT</name>
<protein>
    <submittedName>
        <fullName evidence="1">Uncharacterized protein</fullName>
    </submittedName>
</protein>
<dbReference type="Proteomes" id="UP001500067">
    <property type="component" value="Unassembled WGS sequence"/>
</dbReference>
<proteinExistence type="predicted"/>
<sequence>MVIHFRSMFGAFLRWLINAWLYVTGKVVPYKGNEWLRGPMSDTEVIGGQFYERYAADRGLVIDKDHKDGLIGDFAALIPATDPLKDKLHPRVRHFYEHTTQYKLEVWSQWYSPISFFSRILIKSVSTRMDQLNIPLDPLETSRGMTNDVLQLKDPATGALVCACWLRRSILSGRVVYAGFYSGVIIDGSPLVKVAFPLPNGNVTVLLRVVVQPDGSVKLISRGRGIGDAGYYRVQKRDADSVRLRYLPLKESIHVYEDEHGTLRTDHLFSFWRFKFLHLHYKIMPV</sequence>
<gene>
    <name evidence="1" type="ORF">GCM10023093_31280</name>
</gene>
<organism evidence="1 2">
    <name type="scientific">Nemorincola caseinilytica</name>
    <dbReference type="NCBI Taxonomy" id="2054315"/>
    <lineage>
        <taxon>Bacteria</taxon>
        <taxon>Pseudomonadati</taxon>
        <taxon>Bacteroidota</taxon>
        <taxon>Chitinophagia</taxon>
        <taxon>Chitinophagales</taxon>
        <taxon>Chitinophagaceae</taxon>
        <taxon>Nemorincola</taxon>
    </lineage>
</organism>
<comment type="caution">
    <text evidence="1">The sequence shown here is derived from an EMBL/GenBank/DDBJ whole genome shotgun (WGS) entry which is preliminary data.</text>
</comment>
<evidence type="ECO:0000313" key="1">
    <source>
        <dbReference type="EMBL" id="GAA4470286.1"/>
    </source>
</evidence>
<evidence type="ECO:0000313" key="2">
    <source>
        <dbReference type="Proteomes" id="UP001500067"/>
    </source>
</evidence>